<dbReference type="Proteomes" id="UP000283895">
    <property type="component" value="Unassembled WGS sequence"/>
</dbReference>
<feature type="compositionally biased region" description="Basic and acidic residues" evidence="1">
    <location>
        <begin position="531"/>
        <end position="545"/>
    </location>
</feature>
<dbReference type="EMBL" id="LKEA01000119">
    <property type="protein sequence ID" value="ROV86895.1"/>
    <property type="molecule type" value="Genomic_DNA"/>
</dbReference>
<comment type="caution">
    <text evidence="2">The sequence shown here is derived from an EMBL/GenBank/DDBJ whole genome shotgun (WGS) entry which is preliminary data.</text>
</comment>
<sequence length="2065" mass="222634">MDAHGGFRHTNVNISTSSNEGFASDDPQLISLGLIRFGSSDEENNFDATDTRWQSTMQAYESSFSLCAKVYRGWTTVNGTLVPGRSLESPLNRTDMGPLYPFNATGEAIFGNRTFVINFLDVGLMRSVLTTIFDSSDGDGPSFMGGLYNSPSLTDTMGRIATGMSYRMLSGPNATQDFGEVLAVQTYIRVQWAWLSLTAVLRRQRSPDSLKGVLVHQQFRDVLPGRLRLHGGHLLVHHLAVLLVPQRDLAVLGVEAGDVAPGLQDGQVTVAHDHGILAGGDDLAGGGGHATQDVLLVEPPAHTPVEEPTSLAPLELVADHSLGLHTSGSVVQVGELRADLAVDGEQELLAIGYLLVDDVQLLLGRVLLLRLGQLLLESAVGWVVTCHGRELLVLAVLDTNNSLGIQDTTARLHISVHLHDRRVDGGIDDDPGSSTEFAVWRNVDKDRLLILDEGVDNERTILENLVVHIALTARESLPVGKDHERQLLTVVEVVDGLSSLERRVGVPHTTGLLADLLNGVRVGRVGRRDVLDRSGLDSDDTHGDTTKASTTNNNGTSPATKGLNERVLIEETGQELVAVLLTADHPSGVVRLTRNRGEDNITVPSVSGRGDRDGVVALVRNEGHPLDDLGDTSHVVLGGHVRHTVTVHDLSTTKLQVGSVDLTTQQVVQGRSTGKDDGLALNLDSTLTKTDKTLNTKAVLLTDNGDNLVSLLTVLNNLLGHDSLLETLLGFVVEVEVLEASLLLVGVVERNLEVGHQLGSYAETSTRVGGQVDTRNAELPGQLSALVEVVIFLRTERTDLVRDIVGNDDEFTAPRVLGRAGIDEPADHTAGVGTGLTRHLGQLVRIVQDKLAEVYAIANWRLLLGQGRCDLDSFGPGVLSGLTEKLREIVHVLCTHKVGLVPLGLQVVLGRVGSRDGQQVHRANLGGATKRVEYPITLLGLALSIHLNLDDESRSVGDDDTQGVRCASDGIRANNADLNLGNTKTPTARSKAVKEALQLELEDRREVDEEVVQVGVVVANDLQGVEDVVDDTVSLRDQVLSRGNLVTKSARSDDSTSEVALVSLVFFGNGFIDMNVLVLRKDRLDLELRQSVKLKLEGKRRLVVSDAVVFLTSEDERNTTDTVSNQITLEQVNDVLDTSQVVGVIAALSETDSDVDHIRELILGITTNWRLPLAAEIRNQTTLLGVAGGESFQSLGQEVFDILQVLARQDDTTSQGILLRFPSKAELGLSNLPKLEVPRDESRVIGLVGVVLNVLEHVGTVGTSNVDLEGRKADPWVLVGEELWQDVEDGDMLHLCLALVKGWESTLDENLSRLERDLGCLTRLEVCQCPQDRSQVLGDVTDAGLVRTVLLEDGKDKVVLAAHTAMGQDGRDNIGHVILVSLTKREDDLLILLPLSREKSLDLGVLLDQVRDDLKLSNLLTLEVDIQDTSQWLKSGLKHGCVVGRDVVIQELLHGSVQGLGGELSVACLGSVNKLAELGVQLLRHAAVKSRELSVPLAVWQLWVPKNLDEVLECRVHDDVVVETLENVDQGAVKLGEPLRRLVTHDHWGTKLGQVAKERLGLLDTARVVEDKYTQDVSSFQCSTGLLDELDHTILLSEEGHVHLHDLHFSENLTSLNVLAVLDRVRDQLSRTGRSELSGIVLLLEQAGLAVDRDTSGTHLFLPVHAVTAAVKENKEATIAESANTDRALGPVDEEVVAVQARPGDGELVAEAFIDEVHGEDSLEYVLGRNLTLVQARLVVSNALLASKMRLGDSTANDSESGVRALSSKLVGDELVQPASGDGVVLEGLRLQELDEILDSGAEVTTNAQFLEGDDHVFPRCLSVLTVGENVTKLGVGETVNTRSGTDREVTPHIGATPEVQVVHDTIGRLETLAGILGGDTASSGVTLGSRSALYLGTGLVLELEVDWRGCPRVNTVQQTNVANAVQGETHGNLELSSGKVHTADHFGGGMLDLETRVQLQEVELVFVVRVKVLHGTSGDVTDELAQSDCCLLHGPESVGLGDGDRRLLDDFLVTSLDRAISAEERNVVAVLICEQLDLQVTRTAGKLHDEDGRARDLASSLLMP</sequence>
<keyword evidence="3" id="KW-1185">Reference proteome</keyword>
<protein>
    <submittedName>
        <fullName evidence="2">Uncharacterized protein</fullName>
    </submittedName>
</protein>
<feature type="compositionally biased region" description="Polar residues" evidence="1">
    <location>
        <begin position="10"/>
        <end position="20"/>
    </location>
</feature>
<reference evidence="2 3" key="1">
    <citation type="submission" date="2015-09" db="EMBL/GenBank/DDBJ databases">
        <title>Host preference determinants of Valsa canker pathogens revealed by comparative genomics.</title>
        <authorList>
            <person name="Yin Z."/>
            <person name="Huang L."/>
        </authorList>
    </citation>
    <scope>NUCLEOTIDE SEQUENCE [LARGE SCALE GENOMIC DNA]</scope>
    <source>
        <strain evidence="2 3">03-1</strain>
    </source>
</reference>
<evidence type="ECO:0000256" key="1">
    <source>
        <dbReference type="SAM" id="MobiDB-lite"/>
    </source>
</evidence>
<organism evidence="2 3">
    <name type="scientific">Cytospora schulzeri</name>
    <dbReference type="NCBI Taxonomy" id="448051"/>
    <lineage>
        <taxon>Eukaryota</taxon>
        <taxon>Fungi</taxon>
        <taxon>Dikarya</taxon>
        <taxon>Ascomycota</taxon>
        <taxon>Pezizomycotina</taxon>
        <taxon>Sordariomycetes</taxon>
        <taxon>Sordariomycetidae</taxon>
        <taxon>Diaporthales</taxon>
        <taxon>Cytosporaceae</taxon>
        <taxon>Cytospora</taxon>
    </lineage>
</organism>
<name>A0A423V7X4_9PEZI</name>
<proteinExistence type="predicted"/>
<evidence type="ECO:0000313" key="3">
    <source>
        <dbReference type="Proteomes" id="UP000283895"/>
    </source>
</evidence>
<feature type="region of interest" description="Disordered" evidence="1">
    <location>
        <begin position="1"/>
        <end position="20"/>
    </location>
</feature>
<accession>A0A423V7X4</accession>
<feature type="region of interest" description="Disordered" evidence="1">
    <location>
        <begin position="531"/>
        <end position="562"/>
    </location>
</feature>
<feature type="compositionally biased region" description="Polar residues" evidence="1">
    <location>
        <begin position="546"/>
        <end position="559"/>
    </location>
</feature>
<dbReference type="STRING" id="356882.A0A423V7X4"/>
<dbReference type="OrthoDB" id="5150009at2759"/>
<gene>
    <name evidence="2" type="ORF">VMCG_10866</name>
</gene>
<evidence type="ECO:0000313" key="2">
    <source>
        <dbReference type="EMBL" id="ROV86895.1"/>
    </source>
</evidence>
<dbReference type="AntiFam" id="ANF00133">
    <property type="entry name" value="Shadow ORF (opposite mccA)"/>
</dbReference>